<accession>A0A4S2DN24</accession>
<dbReference type="InterPro" id="IPR036650">
    <property type="entry name" value="CAT_RNA-bd_dom_sf"/>
</dbReference>
<dbReference type="Gene3D" id="2.30.24.10">
    <property type="entry name" value="CAT RNA-binding domain"/>
    <property type="match status" value="1"/>
</dbReference>
<dbReference type="SMART" id="SM01061">
    <property type="entry name" value="CAT_RBD"/>
    <property type="match status" value="1"/>
</dbReference>
<protein>
    <recommendedName>
        <fullName evidence="1">CAT RNA-binding domain-containing protein</fullName>
    </recommendedName>
</protein>
<proteinExistence type="predicted"/>
<dbReference type="GO" id="GO:0003723">
    <property type="term" value="F:RNA binding"/>
    <property type="evidence" value="ECO:0007669"/>
    <property type="project" value="InterPro"/>
</dbReference>
<dbReference type="Pfam" id="PF03123">
    <property type="entry name" value="CAT_RBD"/>
    <property type="match status" value="1"/>
</dbReference>
<dbReference type="SUPFAM" id="SSF50151">
    <property type="entry name" value="SacY-like RNA-binding domain"/>
    <property type="match status" value="1"/>
</dbReference>
<organism evidence="2 3">
    <name type="scientific">Clostridium sartagoforme</name>
    <dbReference type="NCBI Taxonomy" id="84031"/>
    <lineage>
        <taxon>Bacteria</taxon>
        <taxon>Bacillati</taxon>
        <taxon>Bacillota</taxon>
        <taxon>Clostridia</taxon>
        <taxon>Eubacteriales</taxon>
        <taxon>Clostridiaceae</taxon>
        <taxon>Clostridium</taxon>
    </lineage>
</organism>
<dbReference type="AlphaFoldDB" id="A0A4S2DN24"/>
<evidence type="ECO:0000313" key="2">
    <source>
        <dbReference type="EMBL" id="TGY42391.1"/>
    </source>
</evidence>
<dbReference type="OrthoDB" id="9813552at2"/>
<dbReference type="InterPro" id="IPR004341">
    <property type="entry name" value="CAT_RNA-bd_dom"/>
</dbReference>
<name>A0A4S2DN24_9CLOT</name>
<gene>
    <name evidence="2" type="ORF">E5347_09230</name>
</gene>
<evidence type="ECO:0000259" key="1">
    <source>
        <dbReference type="SMART" id="SM01061"/>
    </source>
</evidence>
<evidence type="ECO:0000313" key="3">
    <source>
        <dbReference type="Proteomes" id="UP000306888"/>
    </source>
</evidence>
<dbReference type="EMBL" id="SRYR01000003">
    <property type="protein sequence ID" value="TGY42391.1"/>
    <property type="molecule type" value="Genomic_DNA"/>
</dbReference>
<keyword evidence="3" id="KW-1185">Reference proteome</keyword>
<dbReference type="RefSeq" id="WP_136006671.1">
    <property type="nucleotide sequence ID" value="NZ_SRYR01000003.1"/>
</dbReference>
<reference evidence="2 3" key="1">
    <citation type="submission" date="2019-04" db="EMBL/GenBank/DDBJ databases">
        <title>Microbes associate with the intestines of laboratory mice.</title>
        <authorList>
            <person name="Navarre W."/>
            <person name="Wong E."/>
            <person name="Huang K."/>
            <person name="Tropini C."/>
            <person name="Ng K."/>
            <person name="Yu B."/>
        </authorList>
    </citation>
    <scope>NUCLEOTIDE SEQUENCE [LARGE SCALE GENOMIC DNA]</scope>
    <source>
        <strain evidence="2 3">NM50_B9-20</strain>
    </source>
</reference>
<dbReference type="Proteomes" id="UP000306888">
    <property type="component" value="Unassembled WGS sequence"/>
</dbReference>
<feature type="domain" description="CAT RNA-binding" evidence="1">
    <location>
        <begin position="1"/>
        <end position="50"/>
    </location>
</feature>
<comment type="caution">
    <text evidence="2">The sequence shown here is derived from an EMBL/GenBank/DDBJ whole genome shotgun (WGS) entry which is preliminary data.</text>
</comment>
<sequence length="52" mass="6032">MKIIKLFNNNIVATITEDNREVIVQGSGIAFQKKISDLIDENKIEKRYFIGY</sequence>